<name>A0A8J1LN73_XENLA</name>
<keyword evidence="16" id="KW-1185">Reference proteome</keyword>
<dbReference type="GO" id="GO:0008270">
    <property type="term" value="F:zinc ion binding"/>
    <property type="evidence" value="ECO:0007669"/>
    <property type="project" value="UniProtKB-KW"/>
</dbReference>
<dbReference type="RefSeq" id="XP_041430629.1">
    <property type="nucleotide sequence ID" value="XM_041574695.1"/>
</dbReference>
<organism evidence="16 17">
    <name type="scientific">Xenopus laevis</name>
    <name type="common">African clawed frog</name>
    <dbReference type="NCBI Taxonomy" id="8355"/>
    <lineage>
        <taxon>Eukaryota</taxon>
        <taxon>Metazoa</taxon>
        <taxon>Chordata</taxon>
        <taxon>Craniata</taxon>
        <taxon>Vertebrata</taxon>
        <taxon>Euteleostomi</taxon>
        <taxon>Amphibia</taxon>
        <taxon>Batrachia</taxon>
        <taxon>Anura</taxon>
        <taxon>Pipoidea</taxon>
        <taxon>Pipidae</taxon>
        <taxon>Xenopodinae</taxon>
        <taxon>Xenopus</taxon>
        <taxon>Xenopus</taxon>
    </lineage>
</organism>
<dbReference type="GO" id="GO:0003677">
    <property type="term" value="F:DNA binding"/>
    <property type="evidence" value="ECO:0007669"/>
    <property type="project" value="UniProtKB-KW"/>
</dbReference>
<dbReference type="Gene3D" id="3.30.160.60">
    <property type="entry name" value="Classic Zinc Finger"/>
    <property type="match status" value="6"/>
</dbReference>
<evidence type="ECO:0000256" key="9">
    <source>
        <dbReference type="ARBA" id="ARBA00023125"/>
    </source>
</evidence>
<dbReference type="FunFam" id="3.30.160.60:FF:000478">
    <property type="entry name" value="Zinc finger protein 133"/>
    <property type="match status" value="1"/>
</dbReference>
<dbReference type="Pfam" id="PF00096">
    <property type="entry name" value="zf-C2H2"/>
    <property type="match status" value="5"/>
</dbReference>
<feature type="domain" description="KRAB" evidence="15">
    <location>
        <begin position="85"/>
        <end position="156"/>
    </location>
</feature>
<keyword evidence="4" id="KW-0479">Metal-binding</keyword>
<keyword evidence="8" id="KW-0805">Transcription regulation</keyword>
<evidence type="ECO:0000256" key="12">
    <source>
        <dbReference type="PROSITE-ProRule" id="PRU00042"/>
    </source>
</evidence>
<reference evidence="17" key="1">
    <citation type="submission" date="2025-08" db="UniProtKB">
        <authorList>
            <consortium name="RefSeq"/>
        </authorList>
    </citation>
    <scope>IDENTIFICATION</scope>
    <source>
        <strain evidence="17">J_2021</strain>
        <tissue evidence="17">Erythrocytes</tissue>
    </source>
</reference>
<feature type="domain" description="C2H2-type" evidence="14">
    <location>
        <begin position="243"/>
        <end position="270"/>
    </location>
</feature>
<evidence type="ECO:0000313" key="17">
    <source>
        <dbReference type="RefSeq" id="XP_041430629.1"/>
    </source>
</evidence>
<feature type="domain" description="C2H2-type" evidence="14">
    <location>
        <begin position="350"/>
        <end position="377"/>
    </location>
</feature>
<evidence type="ECO:0000256" key="8">
    <source>
        <dbReference type="ARBA" id="ARBA00023015"/>
    </source>
</evidence>
<evidence type="ECO:0000256" key="6">
    <source>
        <dbReference type="ARBA" id="ARBA00022771"/>
    </source>
</evidence>
<dbReference type="GO" id="GO:0006355">
    <property type="term" value="P:regulation of DNA-templated transcription"/>
    <property type="evidence" value="ECO:0007669"/>
    <property type="project" value="InterPro"/>
</dbReference>
<dbReference type="InterPro" id="IPR050826">
    <property type="entry name" value="Krueppel_C2H2_ZnFinger"/>
</dbReference>
<evidence type="ECO:0000256" key="4">
    <source>
        <dbReference type="ARBA" id="ARBA00022723"/>
    </source>
</evidence>
<dbReference type="KEGG" id="xla:121397638"/>
<keyword evidence="10" id="KW-0804">Transcription</keyword>
<evidence type="ECO:0000256" key="11">
    <source>
        <dbReference type="ARBA" id="ARBA00023242"/>
    </source>
</evidence>
<comment type="function">
    <text evidence="1">May be involved in transcriptional regulation.</text>
</comment>
<evidence type="ECO:0000256" key="7">
    <source>
        <dbReference type="ARBA" id="ARBA00022833"/>
    </source>
</evidence>
<feature type="region of interest" description="Disordered" evidence="13">
    <location>
        <begin position="283"/>
        <end position="317"/>
    </location>
</feature>
<keyword evidence="7" id="KW-0862">Zinc</keyword>
<evidence type="ECO:0000256" key="5">
    <source>
        <dbReference type="ARBA" id="ARBA00022737"/>
    </source>
</evidence>
<evidence type="ECO:0000256" key="3">
    <source>
        <dbReference type="ARBA" id="ARBA00006991"/>
    </source>
</evidence>
<dbReference type="InterPro" id="IPR013087">
    <property type="entry name" value="Znf_C2H2_type"/>
</dbReference>
<dbReference type="PANTHER" id="PTHR24377">
    <property type="entry name" value="IP01015P-RELATED"/>
    <property type="match status" value="1"/>
</dbReference>
<sequence length="465" mass="52530">MHSGSCSYNRNPLPDSDGYKNYTSQIHKDFYFHVLTRSSASQWQAFLLPPPPGLWEVAHMDEWEGDSAEDSDVKQLVVGDMEESAKPNDVTVCFSVEELDSLEDGQRDHNKNLKTKIHHSPNLVGYLYVKPETVPRIRRGEGLCVSSDLYSEKRRNRSCLTAGESVGRSEEWRRSPAARTGQSYPTAGHKSLFRNLEQQTGPLEDKEPSEREAVIGTDRITSAAEPDNPQGVVQQRNRRARKYWCGDCGDCFRERSHFLQHQETHSKQESTFTEHGQSLLSNRHQGVQTAADSSSYPECSVDSTDEPKPANHRRSPAEAKSYTCKDCGKNFTQNASLIVHQRTHTGERPHNCKVCGKSFISGSYLVMHQRVHTGERPYACNECGKRFISSSNLIIHQRVHTGEKPYLCTECGKCFGHSSHLVRHQKVHTGERPFTCAECGKAFSRSSHLVRHQIIHMRNPANQAV</sequence>
<evidence type="ECO:0000313" key="16">
    <source>
        <dbReference type="Proteomes" id="UP000186698"/>
    </source>
</evidence>
<evidence type="ECO:0000256" key="2">
    <source>
        <dbReference type="ARBA" id="ARBA00004123"/>
    </source>
</evidence>
<proteinExistence type="inferred from homology"/>
<feature type="domain" description="C2H2-type" evidence="14">
    <location>
        <begin position="406"/>
        <end position="433"/>
    </location>
</feature>
<evidence type="ECO:0000259" key="15">
    <source>
        <dbReference type="PROSITE" id="PS50805"/>
    </source>
</evidence>
<feature type="domain" description="C2H2-type" evidence="14">
    <location>
        <begin position="378"/>
        <end position="405"/>
    </location>
</feature>
<dbReference type="AlphaFoldDB" id="A0A8J1LN73"/>
<feature type="domain" description="C2H2-type" evidence="14">
    <location>
        <begin position="434"/>
        <end position="461"/>
    </location>
</feature>
<keyword evidence="9" id="KW-0238">DNA-binding</keyword>
<feature type="compositionally biased region" description="Polar residues" evidence="13">
    <location>
        <begin position="283"/>
        <end position="297"/>
    </location>
</feature>
<comment type="similarity">
    <text evidence="3">Belongs to the krueppel C2H2-type zinc-finger protein family.</text>
</comment>
<feature type="domain" description="C2H2-type" evidence="14">
    <location>
        <begin position="322"/>
        <end position="349"/>
    </location>
</feature>
<gene>
    <name evidence="17" type="primary">LOC121397638</name>
</gene>
<dbReference type="PROSITE" id="PS50805">
    <property type="entry name" value="KRAB"/>
    <property type="match status" value="1"/>
</dbReference>
<keyword evidence="6 12" id="KW-0863">Zinc-finger</keyword>
<dbReference type="InterPro" id="IPR036236">
    <property type="entry name" value="Znf_C2H2_sf"/>
</dbReference>
<dbReference type="FunFam" id="3.30.160.60:FF:001882">
    <property type="entry name" value="Zinc finger protein 473"/>
    <property type="match status" value="1"/>
</dbReference>
<dbReference type="GeneID" id="121397638"/>
<keyword evidence="5" id="KW-0677">Repeat</keyword>
<dbReference type="PROSITE" id="PS00028">
    <property type="entry name" value="ZINC_FINGER_C2H2_1"/>
    <property type="match status" value="6"/>
</dbReference>
<evidence type="ECO:0000256" key="10">
    <source>
        <dbReference type="ARBA" id="ARBA00023163"/>
    </source>
</evidence>
<evidence type="ECO:0000259" key="14">
    <source>
        <dbReference type="PROSITE" id="PS50157"/>
    </source>
</evidence>
<dbReference type="FunFam" id="3.30.160.60:FF:000295">
    <property type="entry name" value="zinc finger protein 19"/>
    <property type="match status" value="2"/>
</dbReference>
<dbReference type="SUPFAM" id="SSF109640">
    <property type="entry name" value="KRAB domain (Kruppel-associated box)"/>
    <property type="match status" value="1"/>
</dbReference>
<feature type="region of interest" description="Disordered" evidence="13">
    <location>
        <begin position="161"/>
        <end position="188"/>
    </location>
</feature>
<dbReference type="SMART" id="SM00355">
    <property type="entry name" value="ZnF_C2H2"/>
    <property type="match status" value="6"/>
</dbReference>
<protein>
    <submittedName>
        <fullName evidence="17">Zinc finger protein 383-like</fullName>
    </submittedName>
</protein>
<dbReference type="PROSITE" id="PS50157">
    <property type="entry name" value="ZINC_FINGER_C2H2_2"/>
    <property type="match status" value="6"/>
</dbReference>
<dbReference type="InterPro" id="IPR001909">
    <property type="entry name" value="KRAB"/>
</dbReference>
<dbReference type="SUPFAM" id="SSF57667">
    <property type="entry name" value="beta-beta-alpha zinc fingers"/>
    <property type="match status" value="4"/>
</dbReference>
<evidence type="ECO:0000256" key="1">
    <source>
        <dbReference type="ARBA" id="ARBA00003767"/>
    </source>
</evidence>
<dbReference type="Proteomes" id="UP000186698">
    <property type="component" value="Chromosome 8S"/>
</dbReference>
<keyword evidence="11" id="KW-0539">Nucleus</keyword>
<accession>A0A8J1LN73</accession>
<dbReference type="InterPro" id="IPR036051">
    <property type="entry name" value="KRAB_dom_sf"/>
</dbReference>
<dbReference type="OrthoDB" id="3437960at2759"/>
<dbReference type="GO" id="GO:0005634">
    <property type="term" value="C:nucleus"/>
    <property type="evidence" value="ECO:0007669"/>
    <property type="project" value="UniProtKB-SubCell"/>
</dbReference>
<evidence type="ECO:0000256" key="13">
    <source>
        <dbReference type="SAM" id="MobiDB-lite"/>
    </source>
</evidence>
<dbReference type="FunFam" id="3.30.160.60:FF:000710">
    <property type="entry name" value="Zinc finger protein 768"/>
    <property type="match status" value="1"/>
</dbReference>
<comment type="subcellular location">
    <subcellularLocation>
        <location evidence="2">Nucleus</location>
    </subcellularLocation>
</comment>